<reference evidence="2" key="2">
    <citation type="submission" date="2021-04" db="EMBL/GenBank/DDBJ databases">
        <authorList>
            <person name="Gilroy R."/>
        </authorList>
    </citation>
    <scope>NUCLEOTIDE SEQUENCE</scope>
    <source>
        <strain evidence="2">12435</strain>
    </source>
</reference>
<dbReference type="Proteomes" id="UP000823990">
    <property type="component" value="Unassembled WGS sequence"/>
</dbReference>
<organism evidence="2 3">
    <name type="scientific">Candidatus Protoclostridium stercorigallinarum</name>
    <dbReference type="NCBI Taxonomy" id="2838741"/>
    <lineage>
        <taxon>Bacteria</taxon>
        <taxon>Bacillati</taxon>
        <taxon>Bacillota</taxon>
        <taxon>Clostridia</taxon>
        <taxon>Candidatus Protoclostridium</taxon>
    </lineage>
</organism>
<reference evidence="2" key="1">
    <citation type="journal article" date="2021" name="PeerJ">
        <title>Extensive microbial diversity within the chicken gut microbiome revealed by metagenomics and culture.</title>
        <authorList>
            <person name="Gilroy R."/>
            <person name="Ravi A."/>
            <person name="Getino M."/>
            <person name="Pursley I."/>
            <person name="Horton D.L."/>
            <person name="Alikhan N.F."/>
            <person name="Baker D."/>
            <person name="Gharbi K."/>
            <person name="Hall N."/>
            <person name="Watson M."/>
            <person name="Adriaenssens E.M."/>
            <person name="Foster-Nyarko E."/>
            <person name="Jarju S."/>
            <person name="Secka A."/>
            <person name="Antonio M."/>
            <person name="Oren A."/>
            <person name="Chaudhuri R.R."/>
            <person name="La Ragione R."/>
            <person name="Hildebrand F."/>
            <person name="Pallen M.J."/>
        </authorList>
    </citation>
    <scope>NUCLEOTIDE SEQUENCE</scope>
    <source>
        <strain evidence="2">12435</strain>
    </source>
</reference>
<dbReference type="PANTHER" id="PTHR22572">
    <property type="entry name" value="SUGAR-1-PHOSPHATE GUANYL TRANSFERASE"/>
    <property type="match status" value="1"/>
</dbReference>
<dbReference type="Pfam" id="PF00483">
    <property type="entry name" value="NTP_transferase"/>
    <property type="match status" value="1"/>
</dbReference>
<dbReference type="AlphaFoldDB" id="A0A9D1Q0H8"/>
<proteinExistence type="predicted"/>
<evidence type="ECO:0000313" key="2">
    <source>
        <dbReference type="EMBL" id="HIW01933.1"/>
    </source>
</evidence>
<comment type="caution">
    <text evidence="2">The sequence shown here is derived from an EMBL/GenBank/DDBJ whole genome shotgun (WGS) entry which is preliminary data.</text>
</comment>
<evidence type="ECO:0000259" key="1">
    <source>
        <dbReference type="Pfam" id="PF00483"/>
    </source>
</evidence>
<dbReference type="InterPro" id="IPR050486">
    <property type="entry name" value="Mannose-1P_guanyltransferase"/>
</dbReference>
<gene>
    <name evidence="2" type="ORF">H9892_01175</name>
</gene>
<dbReference type="InterPro" id="IPR029044">
    <property type="entry name" value="Nucleotide-diphossugar_trans"/>
</dbReference>
<dbReference type="CDD" id="cd04181">
    <property type="entry name" value="NTP_transferase"/>
    <property type="match status" value="1"/>
</dbReference>
<protein>
    <submittedName>
        <fullName evidence="2">NDP-sugar synthase</fullName>
    </submittedName>
</protein>
<sequence length="333" mass="35697">MKAVVLAGGYGKRIMPLTHYKCKPMLPVANRPAIDHVVSRLVAAGIRDIVFALGYRPYDVVSFVEGYTDIRAEYSVEDEPLGTAGAVKAAVGGYDGDIVVCSADTLSDLDIGELVGAHLRGGAMVTMETTEVNDLGAYGEVITDGGIVREVREKLPDNSGRRGIANAGTYVLSPRALGYVPAGVPFDFARDLFPYLLRLGRRICAVRSRGYWRDMGNLRDYYAANFDLKRGSPFPEARHIFRPRSRVVGSDLVASGARVCGGTENCIIGEGAVVTGGAKLSSCIVLPGEIVTQSASGCVIGRDFALDPLLFGVNLKNAQDTSNIFRLFAEINL</sequence>
<evidence type="ECO:0000313" key="3">
    <source>
        <dbReference type="Proteomes" id="UP000823990"/>
    </source>
</evidence>
<dbReference type="SUPFAM" id="SSF53448">
    <property type="entry name" value="Nucleotide-diphospho-sugar transferases"/>
    <property type="match status" value="1"/>
</dbReference>
<accession>A0A9D1Q0H8</accession>
<dbReference type="Gene3D" id="3.90.550.10">
    <property type="entry name" value="Spore Coat Polysaccharide Biosynthesis Protein SpsA, Chain A"/>
    <property type="match status" value="1"/>
</dbReference>
<dbReference type="InterPro" id="IPR005835">
    <property type="entry name" value="NTP_transferase_dom"/>
</dbReference>
<name>A0A9D1Q0H8_9FIRM</name>
<dbReference type="EMBL" id="DXHS01000019">
    <property type="protein sequence ID" value="HIW01933.1"/>
    <property type="molecule type" value="Genomic_DNA"/>
</dbReference>
<feature type="domain" description="Nucleotidyl transferase" evidence="1">
    <location>
        <begin position="2"/>
        <end position="228"/>
    </location>
</feature>